<dbReference type="Pfam" id="PF23797">
    <property type="entry name" value="Beta-prop_ELP1_2nd"/>
    <property type="match status" value="1"/>
</dbReference>
<dbReference type="InterPro" id="IPR056165">
    <property type="entry name" value="Beta-prop_ELP1_2nd"/>
</dbReference>
<dbReference type="EMBL" id="CP001950">
    <property type="protein sequence ID" value="ADM12317.1"/>
    <property type="molecule type" value="Genomic_DNA"/>
</dbReference>
<dbReference type="GO" id="GO:0002926">
    <property type="term" value="P:tRNA wobble base 5-methoxycarbonylmethyl-2-thiouridinylation"/>
    <property type="evidence" value="ECO:0007669"/>
    <property type="project" value="TreeGrafter"/>
</dbReference>
<feature type="domain" description="ELP1 N-terminal second beta-propeller" evidence="1">
    <location>
        <begin position="281"/>
        <end position="354"/>
    </location>
</feature>
<reference evidence="2 3" key="2">
    <citation type="journal article" date="2012" name="Proc. Natl. Acad. Sci. U.S.A.">
        <title>Gain and loss of multiple functionally related, horizontally transferred genes in the reduced genomes of two microsporidian parasites.</title>
        <authorList>
            <person name="Pombert J.-F."/>
            <person name="Selman M."/>
            <person name="Burki F."/>
            <person name="Bardell F.T."/>
            <person name="Farinelli L."/>
            <person name="Solter L.F."/>
            <person name="Whitman D.W."/>
            <person name="Weiss L.M."/>
            <person name="Corradi N."/>
            <person name="Keeling P.J."/>
        </authorList>
    </citation>
    <scope>NUCLEOTIDE SEQUENCE [LARGE SCALE GENOMIC DNA]</scope>
    <source>
        <strain evidence="2 3">ATCC 50506</strain>
    </source>
</reference>
<dbReference type="PANTHER" id="PTHR12747">
    <property type="entry name" value="ELONGATOR COMPLEX PROTEIN 1"/>
    <property type="match status" value="1"/>
</dbReference>
<dbReference type="SUPFAM" id="SSF50978">
    <property type="entry name" value="WD40 repeat-like"/>
    <property type="match status" value="1"/>
</dbReference>
<organism evidence="2 3">
    <name type="scientific">Encephalitozoon intestinalis (strain ATCC 50506)</name>
    <name type="common">Microsporidian parasite</name>
    <name type="synonym">Septata intestinalis</name>
    <dbReference type="NCBI Taxonomy" id="876142"/>
    <lineage>
        <taxon>Eukaryota</taxon>
        <taxon>Fungi</taxon>
        <taxon>Fungi incertae sedis</taxon>
        <taxon>Microsporidia</taxon>
        <taxon>Unikaryonidae</taxon>
        <taxon>Encephalitozoon</taxon>
    </lineage>
</organism>
<dbReference type="PANTHER" id="PTHR12747:SF0">
    <property type="entry name" value="ELONGATOR COMPLEX PROTEIN 1"/>
    <property type="match status" value="1"/>
</dbReference>
<dbReference type="RefSeq" id="XP_003073677.1">
    <property type="nucleotide sequence ID" value="XM_003073631.1"/>
</dbReference>
<gene>
    <name evidence="2" type="ORF">Eint_091910</name>
</gene>
<dbReference type="PIRSF" id="PIRSF017233">
    <property type="entry name" value="IKAP"/>
    <property type="match status" value="1"/>
</dbReference>
<dbReference type="GO" id="GO:0033588">
    <property type="term" value="C:elongator holoenzyme complex"/>
    <property type="evidence" value="ECO:0007669"/>
    <property type="project" value="InterPro"/>
</dbReference>
<reference evidence="2 3" key="1">
    <citation type="journal article" date="2010" name="Nat. Commun.">
        <title>The complete sequence of the smallest known nuclear genome from the microsporidian Encephalitozoon intestinalis.</title>
        <authorList>
            <person name="Corradi N."/>
            <person name="Pombert J.-F."/>
            <person name="Farinelli L."/>
            <person name="Didier E.S."/>
            <person name="Keeling P.J."/>
        </authorList>
    </citation>
    <scope>NUCLEOTIDE SEQUENCE [LARGE SCALE GENOMIC DNA]</scope>
    <source>
        <strain evidence="2 3">ATCC 50506</strain>
    </source>
</reference>
<dbReference type="InterPro" id="IPR036322">
    <property type="entry name" value="WD40_repeat_dom_sf"/>
</dbReference>
<evidence type="ECO:0000313" key="3">
    <source>
        <dbReference type="Proteomes" id="UP000002313"/>
    </source>
</evidence>
<evidence type="ECO:0000259" key="1">
    <source>
        <dbReference type="Pfam" id="PF23797"/>
    </source>
</evidence>
<dbReference type="HOGENOM" id="CLU_283142_0_0_1"/>
<keyword evidence="3" id="KW-1185">Reference proteome</keyword>
<dbReference type="KEGG" id="ein:Eint_091910"/>
<dbReference type="Proteomes" id="UP000002313">
    <property type="component" value="Chromosome IX"/>
</dbReference>
<dbReference type="GO" id="GO:0016301">
    <property type="term" value="F:kinase activity"/>
    <property type="evidence" value="ECO:0007669"/>
    <property type="project" value="UniProtKB-KW"/>
</dbReference>
<accession>E0S982</accession>
<dbReference type="OrthoDB" id="2190800at2759"/>
<protein>
    <submittedName>
        <fullName evidence="2">IkappaB kinase complex protein</fullName>
    </submittedName>
</protein>
<evidence type="ECO:0000313" key="2">
    <source>
        <dbReference type="EMBL" id="ADM12317.1"/>
    </source>
</evidence>
<dbReference type="UniPathway" id="UPA00988"/>
<dbReference type="GO" id="GO:0000049">
    <property type="term" value="F:tRNA binding"/>
    <property type="evidence" value="ECO:0007669"/>
    <property type="project" value="TreeGrafter"/>
</dbReference>
<name>E0S982_ENCIT</name>
<dbReference type="AlphaFoldDB" id="E0S982"/>
<keyword evidence="2" id="KW-0808">Transferase</keyword>
<dbReference type="VEuPathDB" id="MicrosporidiaDB:Eint_091910"/>
<proteinExistence type="predicted"/>
<dbReference type="GeneID" id="9698511"/>
<sequence>MENFFSRHITIAETGGDTWIYSKGYTARKNIIYNESGESIYEIPFVPKHFHVLAFEYFLVDELNAIYLVNKNTLEILEIGRVKDEVVALSVSRDEKWCVIASTTEILLFDSYIDFKKSIKFEFNEVIQIEWTDYEVFGVLTSNMIFFYDIELNLVGKSKEREYSSISWRSKYNVFGCSTGKEICFVEPNGLEHGDPLEVRCNKLTFLENEDLLATIENNDEGSLLKVFYTKNFHWYLKLLKQVPGGFLCSEKNAVLFKDKERIAKVFLFEEKTHSGPEYYVIDGNCILYTDFSKKIVPPPFFSVKIEFDSNVIDIFPSAKKGAVLLRDKVIIFKWNGDNFISEEAFFLGREFDSVVQFKSFLLLKSKDEFLIKKMNGGEEIRINRSVRIQEATRRNIMNEENINVVTSQLCEILNSSVDVVRCYNFEEKLYLLLEDGSVIHNGRIVHSGIDLEKRFEIVIGEDIFVHNGTKLFKNGNVTENITSFLIGEHGIITVSEGTGRFFLGLKESTCQVDHRLELLCALDFRVVGLTRHGTLETYTPKIYTLTFIRKLLLDGKYKDAIEGCQRYIIPFGVFLDYNIELCKFIEACKDTHLISFFNEALQTFGDFDFILESEKVKRFRRVFNFPMVLEPGKGKEYFEVLIANDESISDGSLEHLMEYRNGKSQEDSKLGNSRYSRDLPRDGKKLCGRNTKDFFNELFQSLDLERNFKFAIFALVKVKRMDLALQVAKHDMKGGIGYMLSITNMSNIINSALETCEEDLVHEVMKICQKDSSDFLFLIRNCEKDLRGFKINDFLKNRIDALYHISRTGMVDLEREYIQKHDLVEEALMYEACGLSIRKEGYYFNLCAELLPPEKALILFKRAQNIEKALETAIENLYWREALGMCVKERQEELGKSLASRLIDSGKNYEAGQLFEEFLGDTEKAFIEYVKAKSMGNALRLCSDGELLMKEAREILKEKLLVLDDIKKSFIKYRDRLKTLEEREDDCMSETSFSYTENRRGSKSTKVKNRPGGGYEKEFVLGKIRDIGLNLMRWRDETEDLLKVFEKFEMKECIDAHNTSFSAVGEVLKMEIDNVFGTEKRHLYESNRPIVEKPDLSKWL</sequence>
<keyword evidence="2" id="KW-0418">Kinase</keyword>
<dbReference type="GO" id="GO:0005829">
    <property type="term" value="C:cytosol"/>
    <property type="evidence" value="ECO:0007669"/>
    <property type="project" value="TreeGrafter"/>
</dbReference>
<dbReference type="InterPro" id="IPR006849">
    <property type="entry name" value="Elp1"/>
</dbReference>